<gene>
    <name evidence="1" type="ORF">SEUCBS140593_004465</name>
</gene>
<accession>A0ABP0BNB5</accession>
<comment type="caution">
    <text evidence="1">The sequence shown here is derived from an EMBL/GenBank/DDBJ whole genome shotgun (WGS) entry which is preliminary data.</text>
</comment>
<sequence>MASADMTTDGILPLLEPPGEFEGRDCYWSFPSRPRLLSPEGSRPGGACRRPSLTLSWRPNGLNGARRLASPRQPCASRLEHAIYDCCERSNKDKIVAVLGNAPHNFRWMSVDVMRPGCTKTPEDQHPVVMYVESSPELSPSWAVTSDKLRRIRRALDDNGLFDVQYEIRELTTLKTAGNCYKEHFSLG</sequence>
<dbReference type="EMBL" id="CAWUHD010000039">
    <property type="protein sequence ID" value="CAK7221128.1"/>
    <property type="molecule type" value="Genomic_DNA"/>
</dbReference>
<proteinExistence type="predicted"/>
<protein>
    <submittedName>
        <fullName evidence="1">Uncharacterized protein</fullName>
    </submittedName>
</protein>
<organism evidence="1 2">
    <name type="scientific">Sporothrix eucalyptigena</name>
    <dbReference type="NCBI Taxonomy" id="1812306"/>
    <lineage>
        <taxon>Eukaryota</taxon>
        <taxon>Fungi</taxon>
        <taxon>Dikarya</taxon>
        <taxon>Ascomycota</taxon>
        <taxon>Pezizomycotina</taxon>
        <taxon>Sordariomycetes</taxon>
        <taxon>Sordariomycetidae</taxon>
        <taxon>Ophiostomatales</taxon>
        <taxon>Ophiostomataceae</taxon>
        <taxon>Sporothrix</taxon>
    </lineage>
</organism>
<evidence type="ECO:0000313" key="1">
    <source>
        <dbReference type="EMBL" id="CAK7221128.1"/>
    </source>
</evidence>
<dbReference type="Proteomes" id="UP001642482">
    <property type="component" value="Unassembled WGS sequence"/>
</dbReference>
<reference evidence="1 2" key="1">
    <citation type="submission" date="2024-01" db="EMBL/GenBank/DDBJ databases">
        <authorList>
            <person name="Allen C."/>
            <person name="Tagirdzhanova G."/>
        </authorList>
    </citation>
    <scope>NUCLEOTIDE SEQUENCE [LARGE SCALE GENOMIC DNA]</scope>
</reference>
<keyword evidence="2" id="KW-1185">Reference proteome</keyword>
<evidence type="ECO:0000313" key="2">
    <source>
        <dbReference type="Proteomes" id="UP001642482"/>
    </source>
</evidence>
<name>A0ABP0BNB5_9PEZI</name>